<dbReference type="EMBL" id="CP144108">
    <property type="protein sequence ID" value="WWC92865.1"/>
    <property type="molecule type" value="Genomic_DNA"/>
</dbReference>
<name>A0AAX4K7Q9_9TREE</name>
<gene>
    <name evidence="1" type="ORF">L201_007826</name>
</gene>
<keyword evidence="2" id="KW-1185">Reference proteome</keyword>
<dbReference type="RefSeq" id="XP_066079627.1">
    <property type="nucleotide sequence ID" value="XM_066223530.1"/>
</dbReference>
<organism evidence="1 2">
    <name type="scientific">Kwoniella dendrophila CBS 6074</name>
    <dbReference type="NCBI Taxonomy" id="1295534"/>
    <lineage>
        <taxon>Eukaryota</taxon>
        <taxon>Fungi</taxon>
        <taxon>Dikarya</taxon>
        <taxon>Basidiomycota</taxon>
        <taxon>Agaricomycotina</taxon>
        <taxon>Tremellomycetes</taxon>
        <taxon>Tremellales</taxon>
        <taxon>Cryptococcaceae</taxon>
        <taxon>Kwoniella</taxon>
    </lineage>
</organism>
<protein>
    <submittedName>
        <fullName evidence="1">Uncharacterized protein</fullName>
    </submittedName>
</protein>
<evidence type="ECO:0000313" key="1">
    <source>
        <dbReference type="EMBL" id="WWC92865.1"/>
    </source>
</evidence>
<dbReference type="GeneID" id="91098494"/>
<dbReference type="AlphaFoldDB" id="A0AAX4K7Q9"/>
<dbReference type="Proteomes" id="UP001355207">
    <property type="component" value="Chromosome 11"/>
</dbReference>
<sequence length="257" mass="28393">MSSITRSIETDSGCDTPEHFNSIDLIRLLGSKSQATGQGTHALTLIDEKTTQPVGFDDHMVLNDHLNTPFAFPVFPNKMAGDAPIYDETIHRITFSENPKDSVSEGMVNSQVRPWYNLPRLKGILTPNVTSTCSTTDPSSEQEGQLVDVEGHVTANLSFLTLDPEVKERVTETDIFKDFSSVMFTIEPMEPKGTLNYLQGKAPIESLNTVLDPKDENRTFSTAIGKPLHLVINVDHNSTHTQPVGWFGGTNRSCEMI</sequence>
<reference evidence="1 2" key="1">
    <citation type="submission" date="2024-01" db="EMBL/GenBank/DDBJ databases">
        <title>Comparative genomics of Cryptococcus and Kwoniella reveals pathogenesis evolution and contrasting modes of karyotype evolution via chromosome fusion or intercentromeric recombination.</title>
        <authorList>
            <person name="Coelho M.A."/>
            <person name="David-Palma M."/>
            <person name="Shea T."/>
            <person name="Bowers K."/>
            <person name="McGinley-Smith S."/>
            <person name="Mohammad A.W."/>
            <person name="Gnirke A."/>
            <person name="Yurkov A.M."/>
            <person name="Nowrousian M."/>
            <person name="Sun S."/>
            <person name="Cuomo C.A."/>
            <person name="Heitman J."/>
        </authorList>
    </citation>
    <scope>NUCLEOTIDE SEQUENCE [LARGE SCALE GENOMIC DNA]</scope>
    <source>
        <strain evidence="1 2">CBS 6074</strain>
    </source>
</reference>
<proteinExistence type="predicted"/>
<accession>A0AAX4K7Q9</accession>
<evidence type="ECO:0000313" key="2">
    <source>
        <dbReference type="Proteomes" id="UP001355207"/>
    </source>
</evidence>